<comment type="similarity">
    <text evidence="1">Belongs to the polysaccharide lyase 1 family.</text>
</comment>
<proteinExistence type="inferred from homology"/>
<dbReference type="PRINTS" id="PR00807">
    <property type="entry name" value="AMBALLERGEN"/>
</dbReference>
<accession>A0ABR0Q2X2</accession>
<evidence type="ECO:0000256" key="2">
    <source>
        <dbReference type="ARBA" id="ARBA00022729"/>
    </source>
</evidence>
<gene>
    <name evidence="3" type="ORF">PVK06_017245</name>
</gene>
<evidence type="ECO:0000313" key="3">
    <source>
        <dbReference type="EMBL" id="KAK5833419.1"/>
    </source>
</evidence>
<dbReference type="InterPro" id="IPR011050">
    <property type="entry name" value="Pectin_lyase_fold/virulence"/>
</dbReference>
<organism evidence="3 4">
    <name type="scientific">Gossypium arboreum</name>
    <name type="common">Tree cotton</name>
    <name type="synonym">Gossypium nanking</name>
    <dbReference type="NCBI Taxonomy" id="29729"/>
    <lineage>
        <taxon>Eukaryota</taxon>
        <taxon>Viridiplantae</taxon>
        <taxon>Streptophyta</taxon>
        <taxon>Embryophyta</taxon>
        <taxon>Tracheophyta</taxon>
        <taxon>Spermatophyta</taxon>
        <taxon>Magnoliopsida</taxon>
        <taxon>eudicotyledons</taxon>
        <taxon>Gunneridae</taxon>
        <taxon>Pentapetalae</taxon>
        <taxon>rosids</taxon>
        <taxon>malvids</taxon>
        <taxon>Malvales</taxon>
        <taxon>Malvaceae</taxon>
        <taxon>Malvoideae</taxon>
        <taxon>Gossypium</taxon>
    </lineage>
</organism>
<evidence type="ECO:0000256" key="1">
    <source>
        <dbReference type="ARBA" id="ARBA00010980"/>
    </source>
</evidence>
<sequence length="91" mass="10174">MLKFNSIKRVLEELKKGSCEEKNRNKLADCAPGFACGTTGGKGAGTLRHAVTQTGPLWITFKGSMTIKLEQELIVTSDKTIDMRYEKEFFE</sequence>
<protein>
    <submittedName>
        <fullName evidence="3">Uncharacterized protein</fullName>
    </submittedName>
</protein>
<keyword evidence="2" id="KW-0732">Signal</keyword>
<dbReference type="InterPro" id="IPR045032">
    <property type="entry name" value="PEL"/>
</dbReference>
<dbReference type="SUPFAM" id="SSF51126">
    <property type="entry name" value="Pectin lyase-like"/>
    <property type="match status" value="1"/>
</dbReference>
<dbReference type="InterPro" id="IPR012334">
    <property type="entry name" value="Pectin_lyas_fold"/>
</dbReference>
<keyword evidence="4" id="KW-1185">Reference proteome</keyword>
<dbReference type="PANTHER" id="PTHR31683:SF208">
    <property type="entry name" value="PECTATE LYASE"/>
    <property type="match status" value="1"/>
</dbReference>
<comment type="caution">
    <text evidence="3">The sequence shown here is derived from an EMBL/GenBank/DDBJ whole genome shotgun (WGS) entry which is preliminary data.</text>
</comment>
<dbReference type="PANTHER" id="PTHR31683">
    <property type="entry name" value="PECTATE LYASE 18-RELATED"/>
    <property type="match status" value="1"/>
</dbReference>
<dbReference type="Proteomes" id="UP001358586">
    <property type="component" value="Chromosome 5"/>
</dbReference>
<dbReference type="Gene3D" id="2.160.20.10">
    <property type="entry name" value="Single-stranded right-handed beta-helix, Pectin lyase-like"/>
    <property type="match status" value="1"/>
</dbReference>
<dbReference type="EMBL" id="JARKNE010000005">
    <property type="protein sequence ID" value="KAK5833419.1"/>
    <property type="molecule type" value="Genomic_DNA"/>
</dbReference>
<dbReference type="InterPro" id="IPR018082">
    <property type="entry name" value="AmbAllergen"/>
</dbReference>
<name>A0ABR0Q2X2_GOSAR</name>
<evidence type="ECO:0000313" key="4">
    <source>
        <dbReference type="Proteomes" id="UP001358586"/>
    </source>
</evidence>
<reference evidence="3 4" key="1">
    <citation type="submission" date="2023-03" db="EMBL/GenBank/DDBJ databases">
        <title>WGS of Gossypium arboreum.</title>
        <authorList>
            <person name="Yu D."/>
        </authorList>
    </citation>
    <scope>NUCLEOTIDE SEQUENCE [LARGE SCALE GENOMIC DNA]</scope>
    <source>
        <tissue evidence="3">Leaf</tissue>
    </source>
</reference>